<evidence type="ECO:0000256" key="5">
    <source>
        <dbReference type="ARBA" id="ARBA00023136"/>
    </source>
</evidence>
<feature type="transmembrane region" description="Helical" evidence="7">
    <location>
        <begin position="415"/>
        <end position="433"/>
    </location>
</feature>
<evidence type="ECO:0000256" key="4">
    <source>
        <dbReference type="ARBA" id="ARBA00022989"/>
    </source>
</evidence>
<dbReference type="SUPFAM" id="SSF103473">
    <property type="entry name" value="MFS general substrate transporter"/>
    <property type="match status" value="1"/>
</dbReference>
<feature type="transmembrane region" description="Helical" evidence="7">
    <location>
        <begin position="308"/>
        <end position="328"/>
    </location>
</feature>
<dbReference type="InterPro" id="IPR036259">
    <property type="entry name" value="MFS_trans_sf"/>
</dbReference>
<keyword evidence="6" id="KW-0046">Antibiotic resistance</keyword>
<dbReference type="Gene3D" id="1.20.1250.20">
    <property type="entry name" value="MFS general substrate transporter like domains"/>
    <property type="match status" value="1"/>
</dbReference>
<organism evidence="9 10">
    <name type="scientific">Kitasatospora arboriphila</name>
    <dbReference type="NCBI Taxonomy" id="258052"/>
    <lineage>
        <taxon>Bacteria</taxon>
        <taxon>Bacillati</taxon>
        <taxon>Actinomycetota</taxon>
        <taxon>Actinomycetes</taxon>
        <taxon>Kitasatosporales</taxon>
        <taxon>Streptomycetaceae</taxon>
        <taxon>Kitasatospora</taxon>
    </lineage>
</organism>
<evidence type="ECO:0000256" key="6">
    <source>
        <dbReference type="ARBA" id="ARBA00023251"/>
    </source>
</evidence>
<evidence type="ECO:0000256" key="7">
    <source>
        <dbReference type="SAM" id="Phobius"/>
    </source>
</evidence>
<dbReference type="InterPro" id="IPR001958">
    <property type="entry name" value="Tet-R_TetA/multi-R_MdtG-like"/>
</dbReference>
<dbReference type="Gene3D" id="1.20.1720.10">
    <property type="entry name" value="Multidrug resistance protein D"/>
    <property type="match status" value="1"/>
</dbReference>
<name>A0ABN1TYD2_9ACTN</name>
<evidence type="ECO:0000313" key="9">
    <source>
        <dbReference type="EMBL" id="GAA1105525.1"/>
    </source>
</evidence>
<feature type="transmembrane region" description="Helical" evidence="7">
    <location>
        <begin position="233"/>
        <end position="255"/>
    </location>
</feature>
<dbReference type="InterPro" id="IPR005829">
    <property type="entry name" value="Sugar_transporter_CS"/>
</dbReference>
<dbReference type="PRINTS" id="PR01035">
    <property type="entry name" value="TCRTETA"/>
</dbReference>
<dbReference type="InterPro" id="IPR011701">
    <property type="entry name" value="MFS"/>
</dbReference>
<evidence type="ECO:0000313" key="10">
    <source>
        <dbReference type="Proteomes" id="UP001499987"/>
    </source>
</evidence>
<feature type="domain" description="Major facilitator superfamily (MFS) profile" evidence="8">
    <location>
        <begin position="23"/>
        <end position="510"/>
    </location>
</feature>
<dbReference type="PANTHER" id="PTHR42718:SF49">
    <property type="entry name" value="EXPORT PROTEIN"/>
    <property type="match status" value="1"/>
</dbReference>
<feature type="transmembrane region" description="Helical" evidence="7">
    <location>
        <begin position="340"/>
        <end position="360"/>
    </location>
</feature>
<dbReference type="InterPro" id="IPR020846">
    <property type="entry name" value="MFS_dom"/>
</dbReference>
<keyword evidence="4 7" id="KW-1133">Transmembrane helix</keyword>
<sequence length="515" mass="51593">MSVLAEQDLAAPRAGRAAGGPAIMVAVALASVMLPLTVTGPAVALPALATDLGAGVGAAQWVQNAYGVTFAACLLAAGGLADRFGRRRVLLIGVQVFLAMSLVCALVPNIMLVDLARALQGVGAAGVLTSGAAILAASFDGPARARAFGVLGASFGFGLALGPLVAGVLVASVGWRAVFLLNVVLGAVVLALVPRLPESRDPAARRIDRGGLVTFSGSLALLALYFVEGPEQGWTSVAAIGSLVGAALFMLLFVLVELRVERPMFDLSLFRRPTFVVVVCQPFTITFGFVVLLVYLPQYLQGVGGRSATEAGALLLPLTLPVLALPLVAGKIAARLPLRVMLAASSALIAAGSLWLVVLGPDAGWAQLTGPLAVFGVGVGSAFGVMDNAAVSVVPVERSGMASGIFNTMRITGESVAIAGAGALLAGLSAAGLQGRVPGLDTAGERALAGGAVQGGLGEQLGTLPAGVRAAASDAAADALTSAMHTGFVVLAVLALIGAVTTFAVVRDRELTGTS</sequence>
<dbReference type="EMBL" id="BAAALD010000064">
    <property type="protein sequence ID" value="GAA1105525.1"/>
    <property type="molecule type" value="Genomic_DNA"/>
</dbReference>
<feature type="transmembrane region" description="Helical" evidence="7">
    <location>
        <begin position="488"/>
        <end position="506"/>
    </location>
</feature>
<evidence type="ECO:0000259" key="8">
    <source>
        <dbReference type="PROSITE" id="PS50850"/>
    </source>
</evidence>
<feature type="transmembrane region" description="Helical" evidence="7">
    <location>
        <begin position="21"/>
        <end position="45"/>
    </location>
</feature>
<comment type="subcellular location">
    <subcellularLocation>
        <location evidence="1">Cell membrane</location>
        <topology evidence="1">Multi-pass membrane protein</topology>
    </subcellularLocation>
</comment>
<keyword evidence="10" id="KW-1185">Reference proteome</keyword>
<feature type="transmembrane region" description="Helical" evidence="7">
    <location>
        <begin position="209"/>
        <end position="227"/>
    </location>
</feature>
<feature type="transmembrane region" description="Helical" evidence="7">
    <location>
        <begin position="89"/>
        <end position="112"/>
    </location>
</feature>
<reference evidence="9 10" key="1">
    <citation type="journal article" date="2019" name="Int. J. Syst. Evol. Microbiol.">
        <title>The Global Catalogue of Microorganisms (GCM) 10K type strain sequencing project: providing services to taxonomists for standard genome sequencing and annotation.</title>
        <authorList>
            <consortium name="The Broad Institute Genomics Platform"/>
            <consortium name="The Broad Institute Genome Sequencing Center for Infectious Disease"/>
            <person name="Wu L."/>
            <person name="Ma J."/>
        </authorList>
    </citation>
    <scope>NUCLEOTIDE SEQUENCE [LARGE SCALE GENOMIC DNA]</scope>
    <source>
        <strain evidence="9 10">JCM 13002</strain>
    </source>
</reference>
<accession>A0ABN1TYD2</accession>
<dbReference type="PANTHER" id="PTHR42718">
    <property type="entry name" value="MAJOR FACILITATOR SUPERFAMILY MULTIDRUG TRANSPORTER MFSC"/>
    <property type="match status" value="1"/>
</dbReference>
<dbReference type="Pfam" id="PF07690">
    <property type="entry name" value="MFS_1"/>
    <property type="match status" value="1"/>
</dbReference>
<dbReference type="CDD" id="cd17321">
    <property type="entry name" value="MFS_MMR_MDR_like"/>
    <property type="match status" value="1"/>
</dbReference>
<feature type="transmembrane region" description="Helical" evidence="7">
    <location>
        <begin position="118"/>
        <end position="136"/>
    </location>
</feature>
<keyword evidence="3 7" id="KW-0812">Transmembrane</keyword>
<proteinExistence type="inferred from homology"/>
<dbReference type="Proteomes" id="UP001499987">
    <property type="component" value="Unassembled WGS sequence"/>
</dbReference>
<evidence type="ECO:0000256" key="3">
    <source>
        <dbReference type="ARBA" id="ARBA00022692"/>
    </source>
</evidence>
<keyword evidence="5 7" id="KW-0472">Membrane</keyword>
<feature type="transmembrane region" description="Helical" evidence="7">
    <location>
        <begin position="148"/>
        <end position="171"/>
    </location>
</feature>
<evidence type="ECO:0000256" key="2">
    <source>
        <dbReference type="ARBA" id="ARBA00007520"/>
    </source>
</evidence>
<feature type="transmembrane region" description="Helical" evidence="7">
    <location>
        <begin position="372"/>
        <end position="394"/>
    </location>
</feature>
<dbReference type="RefSeq" id="WP_344626339.1">
    <property type="nucleotide sequence ID" value="NZ_BAAALD010000064.1"/>
</dbReference>
<dbReference type="PROSITE" id="PS50850">
    <property type="entry name" value="MFS"/>
    <property type="match status" value="1"/>
</dbReference>
<evidence type="ECO:0000256" key="1">
    <source>
        <dbReference type="ARBA" id="ARBA00004651"/>
    </source>
</evidence>
<comment type="similarity">
    <text evidence="2">Belongs to the major facilitator superfamily. TCR/Tet family.</text>
</comment>
<protein>
    <submittedName>
        <fullName evidence="9">MFS transporter</fullName>
    </submittedName>
</protein>
<dbReference type="PROSITE" id="PS00216">
    <property type="entry name" value="SUGAR_TRANSPORT_1"/>
    <property type="match status" value="1"/>
</dbReference>
<feature type="transmembrane region" description="Helical" evidence="7">
    <location>
        <begin position="65"/>
        <end position="82"/>
    </location>
</feature>
<comment type="caution">
    <text evidence="9">The sequence shown here is derived from an EMBL/GenBank/DDBJ whole genome shotgun (WGS) entry which is preliminary data.</text>
</comment>
<feature type="transmembrane region" description="Helical" evidence="7">
    <location>
        <begin position="275"/>
        <end position="296"/>
    </location>
</feature>
<feature type="transmembrane region" description="Helical" evidence="7">
    <location>
        <begin position="177"/>
        <end position="197"/>
    </location>
</feature>
<gene>
    <name evidence="9" type="ORF">GCM10009663_54570</name>
</gene>